<feature type="region of interest" description="Disordered" evidence="1">
    <location>
        <begin position="314"/>
        <end position="351"/>
    </location>
</feature>
<feature type="region of interest" description="Disordered" evidence="1">
    <location>
        <begin position="153"/>
        <end position="180"/>
    </location>
</feature>
<keyword evidence="3" id="KW-1185">Reference proteome</keyword>
<evidence type="ECO:0008006" key="4">
    <source>
        <dbReference type="Google" id="ProtNLM"/>
    </source>
</evidence>
<organism evidence="2 3">
    <name type="scientific">Streptacidiphilus monticola</name>
    <dbReference type="NCBI Taxonomy" id="2161674"/>
    <lineage>
        <taxon>Bacteria</taxon>
        <taxon>Bacillati</taxon>
        <taxon>Actinomycetota</taxon>
        <taxon>Actinomycetes</taxon>
        <taxon>Kitasatosporales</taxon>
        <taxon>Streptomycetaceae</taxon>
        <taxon>Streptacidiphilus</taxon>
    </lineage>
</organism>
<evidence type="ECO:0000256" key="1">
    <source>
        <dbReference type="SAM" id="MobiDB-lite"/>
    </source>
</evidence>
<feature type="region of interest" description="Disordered" evidence="1">
    <location>
        <begin position="43"/>
        <end position="63"/>
    </location>
</feature>
<accession>A0ABW1GE23</accession>
<sequence>AATRAKELKQETLSHAASAQMSLLDMADLVEVEGMPNAMRELSEAKKRDAAEGKGGRGHWQHAMSKLRQQQETTARIEATRTELKAAQVPEVRAAYWTGYGEKPKQLDLSELRTDLGNPLTATMHAACPGHAARIDTETGQAVYVCRDPKAYGHKLPPKPPANKRTPEEQAKHARTVSHNRAWKAARTVRHQFITELVARAKVSDPVQLFCLANLLHSGPGSYHYANKREFGYIAAFLGTAKPTFVGARSEAFMPQITKAMKGRRSANLLLAHIAAVIELDMGDRAWDSPQPHIREWLRLLAAEGYTLSEIEAEITGPLTPETATDQPTPDNGDGTETHDAEDAEASAVAA</sequence>
<feature type="non-terminal residue" evidence="2">
    <location>
        <position position="1"/>
    </location>
</feature>
<proteinExistence type="predicted"/>
<reference evidence="3" key="1">
    <citation type="journal article" date="2019" name="Int. J. Syst. Evol. Microbiol.">
        <title>The Global Catalogue of Microorganisms (GCM) 10K type strain sequencing project: providing services to taxonomists for standard genome sequencing and annotation.</title>
        <authorList>
            <consortium name="The Broad Institute Genomics Platform"/>
            <consortium name="The Broad Institute Genome Sequencing Center for Infectious Disease"/>
            <person name="Wu L."/>
            <person name="Ma J."/>
        </authorList>
    </citation>
    <scope>NUCLEOTIDE SEQUENCE [LARGE SCALE GENOMIC DNA]</scope>
    <source>
        <strain evidence="3">JCM 4816</strain>
    </source>
</reference>
<evidence type="ECO:0000313" key="3">
    <source>
        <dbReference type="Proteomes" id="UP001596174"/>
    </source>
</evidence>
<name>A0ABW1GE23_9ACTN</name>
<gene>
    <name evidence="2" type="ORF">ACFP3V_31515</name>
</gene>
<protein>
    <recommendedName>
        <fullName evidence="4">Chromosome partitioning protein ParB</fullName>
    </recommendedName>
</protein>
<feature type="compositionally biased region" description="Basic and acidic residues" evidence="1">
    <location>
        <begin position="43"/>
        <end position="55"/>
    </location>
</feature>
<comment type="caution">
    <text evidence="2">The sequence shown here is derived from an EMBL/GenBank/DDBJ whole genome shotgun (WGS) entry which is preliminary data.</text>
</comment>
<dbReference type="Proteomes" id="UP001596174">
    <property type="component" value="Unassembled WGS sequence"/>
</dbReference>
<evidence type="ECO:0000313" key="2">
    <source>
        <dbReference type="EMBL" id="MFC5911721.1"/>
    </source>
</evidence>
<dbReference type="EMBL" id="JBHSQJ010000232">
    <property type="protein sequence ID" value="MFC5911721.1"/>
    <property type="molecule type" value="Genomic_DNA"/>
</dbReference>